<proteinExistence type="predicted"/>
<keyword evidence="1" id="KW-0472">Membrane</keyword>
<accession>A0A8J2WJU3</accession>
<evidence type="ECO:0000256" key="1">
    <source>
        <dbReference type="SAM" id="Phobius"/>
    </source>
</evidence>
<dbReference type="PANTHER" id="PTHR34609">
    <property type="entry name" value="GEO08273P1-RELATED"/>
    <property type="match status" value="1"/>
</dbReference>
<sequence>MTRRVKTRCCGLSLQVGTKIIGFFSMIGYLIQLVISMVQSSNLNLDDDLLNPVEAFVIISTVIVSSALVACCVLLLQVAFSNSRSMLLIPWLVGDMLMRSIHTIILISGFIMAFTANVSHGVSTVFIMSCFIGLETYLWWIVLCFYREISHHESTCKGATTAELVSM</sequence>
<feature type="transmembrane region" description="Helical" evidence="1">
    <location>
        <begin position="125"/>
        <end position="146"/>
    </location>
</feature>
<dbReference type="AlphaFoldDB" id="A0A8J2WJU3"/>
<comment type="caution">
    <text evidence="2">The sequence shown here is derived from an EMBL/GenBank/DDBJ whole genome shotgun (WGS) entry which is preliminary data.</text>
</comment>
<dbReference type="Proteomes" id="UP000789390">
    <property type="component" value="Unassembled WGS sequence"/>
</dbReference>
<evidence type="ECO:0000313" key="2">
    <source>
        <dbReference type="EMBL" id="CAH0109371.1"/>
    </source>
</evidence>
<protein>
    <submittedName>
        <fullName evidence="2">Uncharacterized protein</fullName>
    </submittedName>
</protein>
<gene>
    <name evidence="2" type="ORF">DGAL_LOCUS12848</name>
</gene>
<feature type="transmembrane region" description="Helical" evidence="1">
    <location>
        <begin position="101"/>
        <end position="119"/>
    </location>
</feature>
<dbReference type="InterPro" id="IPR031720">
    <property type="entry name" value="DUF4728"/>
</dbReference>
<dbReference type="Pfam" id="PF15860">
    <property type="entry name" value="DUF4728"/>
    <property type="match status" value="1"/>
</dbReference>
<feature type="transmembrane region" description="Helical" evidence="1">
    <location>
        <begin position="12"/>
        <end position="35"/>
    </location>
</feature>
<keyword evidence="3" id="KW-1185">Reference proteome</keyword>
<keyword evidence="1" id="KW-1133">Transmembrane helix</keyword>
<feature type="transmembrane region" description="Helical" evidence="1">
    <location>
        <begin position="55"/>
        <end position="80"/>
    </location>
</feature>
<dbReference type="PANTHER" id="PTHR34609:SF17">
    <property type="entry name" value="GEO08273P1-RELATED"/>
    <property type="match status" value="1"/>
</dbReference>
<dbReference type="EMBL" id="CAKKLH010000292">
    <property type="protein sequence ID" value="CAH0109371.1"/>
    <property type="molecule type" value="Genomic_DNA"/>
</dbReference>
<reference evidence="2" key="1">
    <citation type="submission" date="2021-11" db="EMBL/GenBank/DDBJ databases">
        <authorList>
            <person name="Schell T."/>
        </authorList>
    </citation>
    <scope>NUCLEOTIDE SEQUENCE</scope>
    <source>
        <strain evidence="2">M5</strain>
    </source>
</reference>
<dbReference type="OrthoDB" id="6357959at2759"/>
<name>A0A8J2WJU3_9CRUS</name>
<evidence type="ECO:0000313" key="3">
    <source>
        <dbReference type="Proteomes" id="UP000789390"/>
    </source>
</evidence>
<dbReference type="InterPro" id="IPR053077">
    <property type="entry name" value="MARVEL_domain_protein_3"/>
</dbReference>
<organism evidence="2 3">
    <name type="scientific">Daphnia galeata</name>
    <dbReference type="NCBI Taxonomy" id="27404"/>
    <lineage>
        <taxon>Eukaryota</taxon>
        <taxon>Metazoa</taxon>
        <taxon>Ecdysozoa</taxon>
        <taxon>Arthropoda</taxon>
        <taxon>Crustacea</taxon>
        <taxon>Branchiopoda</taxon>
        <taxon>Diplostraca</taxon>
        <taxon>Cladocera</taxon>
        <taxon>Anomopoda</taxon>
        <taxon>Daphniidae</taxon>
        <taxon>Daphnia</taxon>
    </lineage>
</organism>
<keyword evidence="1" id="KW-0812">Transmembrane</keyword>